<proteinExistence type="predicted"/>
<dbReference type="RefSeq" id="WP_032551029.1">
    <property type="nucleotide sequence ID" value="NZ_JFFR01000018.1"/>
</dbReference>
<evidence type="ECO:0000313" key="2">
    <source>
        <dbReference type="EMBL" id="KDN28511.1"/>
    </source>
</evidence>
<dbReference type="STRING" id="212667.VFDL14_14905"/>
<feature type="chain" id="PRO_5001627328" evidence="1">
    <location>
        <begin position="21"/>
        <end position="478"/>
    </location>
</feature>
<dbReference type="Proteomes" id="UP000027219">
    <property type="component" value="Unassembled WGS sequence"/>
</dbReference>
<protein>
    <submittedName>
        <fullName evidence="2">Chromosome partitioning protein ParA</fullName>
    </submittedName>
</protein>
<comment type="caution">
    <text evidence="2">The sequence shown here is derived from an EMBL/GenBank/DDBJ whole genome shotgun (WGS) entry which is preliminary data.</text>
</comment>
<dbReference type="OrthoDB" id="5592990at2"/>
<feature type="signal peptide" evidence="1">
    <location>
        <begin position="1"/>
        <end position="20"/>
    </location>
</feature>
<keyword evidence="3" id="KW-1185">Reference proteome</keyword>
<gene>
    <name evidence="2" type="ORF">VFDL14_14905</name>
</gene>
<reference evidence="2 3" key="1">
    <citation type="submission" date="2014-02" db="EMBL/GenBank/DDBJ databases">
        <title>Vibrio fortis Dalian14 Genome Sequencing.</title>
        <authorList>
            <person name="Wang Y."/>
            <person name="Song L."/>
            <person name="Liu G."/>
            <person name="Ding J."/>
        </authorList>
    </citation>
    <scope>NUCLEOTIDE SEQUENCE [LARGE SCALE GENOMIC DNA]</scope>
    <source>
        <strain evidence="2 3">Dalian14</strain>
    </source>
</reference>
<organism evidence="2 3">
    <name type="scientific">Vibrio fortis</name>
    <dbReference type="NCBI Taxonomy" id="212667"/>
    <lineage>
        <taxon>Bacteria</taxon>
        <taxon>Pseudomonadati</taxon>
        <taxon>Pseudomonadota</taxon>
        <taxon>Gammaproteobacteria</taxon>
        <taxon>Vibrionales</taxon>
        <taxon>Vibrionaceae</taxon>
        <taxon>Vibrio</taxon>
    </lineage>
</organism>
<name>A0A066UM39_9VIBR</name>
<keyword evidence="1" id="KW-0732">Signal</keyword>
<evidence type="ECO:0000256" key="1">
    <source>
        <dbReference type="SAM" id="SignalP"/>
    </source>
</evidence>
<accession>A0A066UM39</accession>
<sequence>MKKALLPFIATCALSLNVYADDNQPLTGYFIDSPVSGLYYETSSNLSGTTDKGAFQYNSGDIVSFFIGTDNSGYLLTTLSGQEVITPTLSSTRPSRSINMTRLLLSLDDTPEHRDEIILASKVLSDVEFQKKLKNLDLSYLDDQDLGIDLVSVKEAAEHLNQSQEYIKDNFASEEIIFSPKDKVLHNIIIAKKDYAGRACFYDLAHQANPKYKGPIGELSYQITDTELIQFPGTGDYFNGCNLRPYHTPQEIIREPLSVGDGWTGFTSCAQTGCTRHDLSGFSIEDYNDEGDWKYRTVALDFDTETELLMEKTQGLGQKEHMRHANKGEMIWFTYTNERGNSIPYEGIWQHTQYQHADIITECLLVKDKRILLGPSESETCPTNHQQYTKDVTEKFGDMWWLSNPEPTASLAQMNVAVRWYDSVPQQHFTAWEYLPAGQNWDQGILYRFKQKISLNPDKSHNISTLSVSEFTKVRSNS</sequence>
<dbReference type="EMBL" id="JFFR01000018">
    <property type="protein sequence ID" value="KDN28511.1"/>
    <property type="molecule type" value="Genomic_DNA"/>
</dbReference>
<evidence type="ECO:0000313" key="3">
    <source>
        <dbReference type="Proteomes" id="UP000027219"/>
    </source>
</evidence>
<dbReference type="AlphaFoldDB" id="A0A066UM39"/>